<protein>
    <submittedName>
        <fullName evidence="1">Uncharacterized protein</fullName>
    </submittedName>
</protein>
<proteinExistence type="predicted"/>
<dbReference type="AlphaFoldDB" id="A0A3D8I3F1"/>
<organism evidence="1 2">
    <name type="scientific">Helicobacter marmotae</name>
    <dbReference type="NCBI Taxonomy" id="152490"/>
    <lineage>
        <taxon>Bacteria</taxon>
        <taxon>Pseudomonadati</taxon>
        <taxon>Campylobacterota</taxon>
        <taxon>Epsilonproteobacteria</taxon>
        <taxon>Campylobacterales</taxon>
        <taxon>Helicobacteraceae</taxon>
        <taxon>Helicobacter</taxon>
    </lineage>
</organism>
<comment type="caution">
    <text evidence="1">The sequence shown here is derived from an EMBL/GenBank/DDBJ whole genome shotgun (WGS) entry which is preliminary data.</text>
</comment>
<evidence type="ECO:0000313" key="1">
    <source>
        <dbReference type="EMBL" id="RDU59638.1"/>
    </source>
</evidence>
<evidence type="ECO:0000313" key="2">
    <source>
        <dbReference type="Proteomes" id="UP000256599"/>
    </source>
</evidence>
<dbReference type="Proteomes" id="UP000256599">
    <property type="component" value="Unassembled WGS sequence"/>
</dbReference>
<sequence length="107" mass="12027">MKLQEIKETLLKDLAQRVEDKILEQGNYELLEKLILNDNINEKEAFAIAALGTTWKRTGFAFDKRLEKATDEVFYLKKDEGLSFESKIQNTSNADTQVDSNAGGGGL</sequence>
<keyword evidence="2" id="KW-1185">Reference proteome</keyword>
<gene>
    <name evidence="1" type="ORF">CQA63_06040</name>
</gene>
<name>A0A3D8I3F1_9HELI</name>
<dbReference type="EMBL" id="NXLR01000010">
    <property type="protein sequence ID" value="RDU59638.1"/>
    <property type="molecule type" value="Genomic_DNA"/>
</dbReference>
<accession>A0A3D8I3F1</accession>
<reference evidence="1 2" key="1">
    <citation type="submission" date="2018-04" db="EMBL/GenBank/DDBJ databases">
        <title>Novel Campyloabacter and Helicobacter Species and Strains.</title>
        <authorList>
            <person name="Mannion A.J."/>
            <person name="Shen Z."/>
            <person name="Fox J.G."/>
        </authorList>
    </citation>
    <scope>NUCLEOTIDE SEQUENCE [LARGE SCALE GENOMIC DNA]</scope>
    <source>
        <strain evidence="1 2">MIT 98-6070</strain>
    </source>
</reference>
<dbReference type="RefSeq" id="WP_115511843.1">
    <property type="nucleotide sequence ID" value="NZ_NXLR01000010.1"/>
</dbReference>